<dbReference type="InterPro" id="IPR004875">
    <property type="entry name" value="DDE_SF_endonuclease_dom"/>
</dbReference>
<dbReference type="Pfam" id="PF03184">
    <property type="entry name" value="DDE_1"/>
    <property type="match status" value="1"/>
</dbReference>
<dbReference type="InParanoid" id="A0A1X7U6E8"/>
<dbReference type="eggNOG" id="KOG3105">
    <property type="taxonomic scope" value="Eukaryota"/>
</dbReference>
<feature type="domain" description="HTH CENPB-type" evidence="2">
    <location>
        <begin position="1"/>
        <end position="37"/>
    </location>
</feature>
<reference evidence="3" key="1">
    <citation type="submission" date="2017-05" db="UniProtKB">
        <authorList>
            <consortium name="EnsemblMetazoa"/>
        </authorList>
    </citation>
    <scope>IDENTIFICATION</scope>
</reference>
<dbReference type="GO" id="GO:0005634">
    <property type="term" value="C:nucleus"/>
    <property type="evidence" value="ECO:0007669"/>
    <property type="project" value="TreeGrafter"/>
</dbReference>
<evidence type="ECO:0000313" key="3">
    <source>
        <dbReference type="EnsemblMetazoa" id="Aqu2.1.23031_001"/>
    </source>
</evidence>
<keyword evidence="1" id="KW-0238">DNA-binding</keyword>
<dbReference type="PANTHER" id="PTHR19303:SF74">
    <property type="entry name" value="POGO TRANSPOSABLE ELEMENT WITH KRAB DOMAIN"/>
    <property type="match status" value="1"/>
</dbReference>
<dbReference type="Gene3D" id="1.10.10.60">
    <property type="entry name" value="Homeodomain-like"/>
    <property type="match status" value="1"/>
</dbReference>
<proteinExistence type="predicted"/>
<dbReference type="EnsemblMetazoa" id="Aqu2.1.23031_001">
    <property type="protein sequence ID" value="Aqu2.1.23031_001"/>
    <property type="gene ID" value="Aqu2.1.23031"/>
</dbReference>
<evidence type="ECO:0000259" key="2">
    <source>
        <dbReference type="PROSITE" id="PS51253"/>
    </source>
</evidence>
<dbReference type="STRING" id="400682.A0A1X7U6E8"/>
<dbReference type="AlphaFoldDB" id="A0A1X7U6E8"/>
<dbReference type="InterPro" id="IPR006600">
    <property type="entry name" value="HTH_CenpB_DNA-bd_dom"/>
</dbReference>
<evidence type="ECO:0000256" key="1">
    <source>
        <dbReference type="ARBA" id="ARBA00023125"/>
    </source>
</evidence>
<dbReference type="PANTHER" id="PTHR19303">
    <property type="entry name" value="TRANSPOSON"/>
    <property type="match status" value="1"/>
</dbReference>
<dbReference type="InterPro" id="IPR050863">
    <property type="entry name" value="CenT-Element_Derived"/>
</dbReference>
<dbReference type="PROSITE" id="PS51253">
    <property type="entry name" value="HTH_CENPB"/>
    <property type="match status" value="1"/>
</dbReference>
<protein>
    <recommendedName>
        <fullName evidence="2">HTH CENPB-type domain-containing protein</fullName>
    </recommendedName>
</protein>
<dbReference type="Pfam" id="PF03221">
    <property type="entry name" value="HTH_Tnp_Tc5"/>
    <property type="match status" value="1"/>
</dbReference>
<organism evidence="3">
    <name type="scientific">Amphimedon queenslandica</name>
    <name type="common">Sponge</name>
    <dbReference type="NCBI Taxonomy" id="400682"/>
    <lineage>
        <taxon>Eukaryota</taxon>
        <taxon>Metazoa</taxon>
        <taxon>Porifera</taxon>
        <taxon>Demospongiae</taxon>
        <taxon>Heteroscleromorpha</taxon>
        <taxon>Haplosclerida</taxon>
        <taxon>Niphatidae</taxon>
        <taxon>Amphimedon</taxon>
    </lineage>
</organism>
<dbReference type="GO" id="GO:0003677">
    <property type="term" value="F:DNA binding"/>
    <property type="evidence" value="ECO:0007669"/>
    <property type="project" value="UniProtKB-KW"/>
</dbReference>
<accession>A0A1X7U6E8</accession>
<name>A0A1X7U6E8_AMPQE</name>
<dbReference type="OrthoDB" id="10060239at2759"/>
<sequence length="259" mass="29143">MIREKAKALADPLGTDFKASVGWLRLFMKRKNLSLRKKTSVCQKTPEVAIPKLVTYIMHLRRLQIAHKFAFSNIFAMDETACWMDKVSDTTVDFCGAKSVPLKTSGHEKDHFSVILTGRADGKKLRPYIVFKGKGTHLIKELQNIPGVVVKFSANPYIVFKGKGTHLIKELQKIPGVVVKFSANGWMNDGLMKDYLHSIIGSFSFSKRLLIWDAYKCHISQATRKETDKMKLHTATIPGGCTSSFKYQMLCGMLPSKVI</sequence>